<sequence>MTDRSSETQQQRWHQRSRVVLFISFFHAALGTSPKERHWARYSNLLIHADKHHHNDVCQFPAPAGGLEEHQEAKLCASGSVMCMQAP</sequence>
<evidence type="ECO:0000313" key="3">
    <source>
        <dbReference type="Proteomes" id="UP000727407"/>
    </source>
</evidence>
<evidence type="ECO:0008006" key="4">
    <source>
        <dbReference type="Google" id="ProtNLM"/>
    </source>
</evidence>
<dbReference type="AlphaFoldDB" id="A0A8J4WWF7"/>
<evidence type="ECO:0000313" key="2">
    <source>
        <dbReference type="EMBL" id="KAF5893251.1"/>
    </source>
</evidence>
<reference evidence="2" key="1">
    <citation type="submission" date="2020-07" db="EMBL/GenBank/DDBJ databases">
        <title>Clarias magur genome sequencing, assembly and annotation.</title>
        <authorList>
            <person name="Kushwaha B."/>
            <person name="Kumar R."/>
            <person name="Das P."/>
            <person name="Joshi C.G."/>
            <person name="Kumar D."/>
            <person name="Nagpure N.S."/>
            <person name="Pandey M."/>
            <person name="Agarwal S."/>
            <person name="Srivastava S."/>
            <person name="Singh M."/>
            <person name="Sahoo L."/>
            <person name="Jayasankar P."/>
            <person name="Meher P.K."/>
            <person name="Koringa P.G."/>
            <person name="Iquebal M.A."/>
            <person name="Das S.P."/>
            <person name="Bit A."/>
            <person name="Patnaik S."/>
            <person name="Patel N."/>
            <person name="Shah T.M."/>
            <person name="Hinsu A."/>
            <person name="Jena J.K."/>
        </authorList>
    </citation>
    <scope>NUCLEOTIDE SEQUENCE</scope>
    <source>
        <strain evidence="2">CIFAMagur01</strain>
        <tissue evidence="2">Testis</tissue>
    </source>
</reference>
<keyword evidence="3" id="KW-1185">Reference proteome</keyword>
<organism evidence="2 3">
    <name type="scientific">Clarias magur</name>
    <name type="common">Asian catfish</name>
    <name type="synonym">Macropteronotus magur</name>
    <dbReference type="NCBI Taxonomy" id="1594786"/>
    <lineage>
        <taxon>Eukaryota</taxon>
        <taxon>Metazoa</taxon>
        <taxon>Chordata</taxon>
        <taxon>Craniata</taxon>
        <taxon>Vertebrata</taxon>
        <taxon>Euteleostomi</taxon>
        <taxon>Actinopterygii</taxon>
        <taxon>Neopterygii</taxon>
        <taxon>Teleostei</taxon>
        <taxon>Ostariophysi</taxon>
        <taxon>Siluriformes</taxon>
        <taxon>Clariidae</taxon>
        <taxon>Clarias</taxon>
    </lineage>
</organism>
<keyword evidence="1" id="KW-0732">Signal</keyword>
<feature type="chain" id="PRO_5035177254" description="Secreted protein" evidence="1">
    <location>
        <begin position="32"/>
        <end position="87"/>
    </location>
</feature>
<dbReference type="EMBL" id="QNUK01000444">
    <property type="protein sequence ID" value="KAF5893251.1"/>
    <property type="molecule type" value="Genomic_DNA"/>
</dbReference>
<proteinExistence type="predicted"/>
<evidence type="ECO:0000256" key="1">
    <source>
        <dbReference type="SAM" id="SignalP"/>
    </source>
</evidence>
<feature type="signal peptide" evidence="1">
    <location>
        <begin position="1"/>
        <end position="31"/>
    </location>
</feature>
<accession>A0A8J4WWF7</accession>
<comment type="caution">
    <text evidence="2">The sequence shown here is derived from an EMBL/GenBank/DDBJ whole genome shotgun (WGS) entry which is preliminary data.</text>
</comment>
<protein>
    <recommendedName>
        <fullName evidence="4">Secreted protein</fullName>
    </recommendedName>
</protein>
<dbReference type="Proteomes" id="UP000727407">
    <property type="component" value="Unassembled WGS sequence"/>
</dbReference>
<gene>
    <name evidence="2" type="ORF">DAT39_017055</name>
</gene>
<name>A0A8J4WWF7_CLAMG</name>